<evidence type="ECO:0000313" key="1">
    <source>
        <dbReference type="EMBL" id="GAF91641.1"/>
    </source>
</evidence>
<dbReference type="EMBL" id="BARS01014256">
    <property type="protein sequence ID" value="GAF91641.1"/>
    <property type="molecule type" value="Genomic_DNA"/>
</dbReference>
<gene>
    <name evidence="1" type="ORF">S01H1_24177</name>
</gene>
<proteinExistence type="predicted"/>
<feature type="non-terminal residue" evidence="1">
    <location>
        <position position="1"/>
    </location>
</feature>
<accession>X0TWT9</accession>
<reference evidence="1" key="1">
    <citation type="journal article" date="2014" name="Front. Microbiol.">
        <title>High frequency of phylogenetically diverse reductive dehalogenase-homologous genes in deep subseafloor sedimentary metagenomes.</title>
        <authorList>
            <person name="Kawai M."/>
            <person name="Futagami T."/>
            <person name="Toyoda A."/>
            <person name="Takaki Y."/>
            <person name="Nishi S."/>
            <person name="Hori S."/>
            <person name="Arai W."/>
            <person name="Tsubouchi T."/>
            <person name="Morono Y."/>
            <person name="Uchiyama I."/>
            <person name="Ito T."/>
            <person name="Fujiyama A."/>
            <person name="Inagaki F."/>
            <person name="Takami H."/>
        </authorList>
    </citation>
    <scope>NUCLEOTIDE SEQUENCE</scope>
    <source>
        <strain evidence="1">Expedition CK06-06</strain>
    </source>
</reference>
<dbReference type="AlphaFoldDB" id="X0TWT9"/>
<comment type="caution">
    <text evidence="1">The sequence shown here is derived from an EMBL/GenBank/DDBJ whole genome shotgun (WGS) entry which is preliminary data.</text>
</comment>
<name>X0TWT9_9ZZZZ</name>
<organism evidence="1">
    <name type="scientific">marine sediment metagenome</name>
    <dbReference type="NCBI Taxonomy" id="412755"/>
    <lineage>
        <taxon>unclassified sequences</taxon>
        <taxon>metagenomes</taxon>
        <taxon>ecological metagenomes</taxon>
    </lineage>
</organism>
<sequence length="74" mass="7861">EPSVRFFAFLNNFDTPIEALVSVQEIAAPFTGVIVAEPLNAPLGKPLCSPFASVHAIVAEYFDGGVELVNASVR</sequence>
<protein>
    <submittedName>
        <fullName evidence="1">Uncharacterized protein</fullName>
    </submittedName>
</protein>